<organism evidence="1 2">
    <name type="scientific">Actinomycetospora termitidis</name>
    <dbReference type="NCBI Taxonomy" id="3053470"/>
    <lineage>
        <taxon>Bacteria</taxon>
        <taxon>Bacillati</taxon>
        <taxon>Actinomycetota</taxon>
        <taxon>Actinomycetes</taxon>
        <taxon>Pseudonocardiales</taxon>
        <taxon>Pseudonocardiaceae</taxon>
        <taxon>Actinomycetospora</taxon>
    </lineage>
</organism>
<dbReference type="EMBL" id="JASVWF010000006">
    <property type="protein sequence ID" value="MDL5158985.1"/>
    <property type="molecule type" value="Genomic_DNA"/>
</dbReference>
<protein>
    <submittedName>
        <fullName evidence="1">VWA domain-containing protein</fullName>
    </submittedName>
</protein>
<comment type="caution">
    <text evidence="1">The sequence shown here is derived from an EMBL/GenBank/DDBJ whole genome shotgun (WGS) entry which is preliminary data.</text>
</comment>
<reference evidence="1 2" key="1">
    <citation type="submission" date="2023-06" db="EMBL/GenBank/DDBJ databases">
        <title>Actinomycetospora Odt1-22.</title>
        <authorList>
            <person name="Supong K."/>
        </authorList>
    </citation>
    <scope>NUCLEOTIDE SEQUENCE [LARGE SCALE GENOMIC DNA]</scope>
    <source>
        <strain evidence="1 2">Odt1-22</strain>
    </source>
</reference>
<gene>
    <name evidence="1" type="ORF">QRT03_23660</name>
</gene>
<proteinExistence type="predicted"/>
<dbReference type="InterPro" id="IPR036465">
    <property type="entry name" value="vWFA_dom_sf"/>
</dbReference>
<evidence type="ECO:0000313" key="2">
    <source>
        <dbReference type="Proteomes" id="UP001231924"/>
    </source>
</evidence>
<sequence length="283" mass="30836">MYTTSFSRRTPGCIVFLIDRSDSMRRAWPQGGTLATGAARALNRTIDNLVMMANPGGVRVRHYYDIGVFGYGMKSDRTEGVESAWAGDTLRGRGLVPVPEIADGWAREVEVPSTDAGAPAGRAKVWVDPLWGFRTPMCEAIAVAGEHVHEWVGRHRTSFPPIIINITDGIVTDRYQDTPLVDWAARLRSLATEDGPPLLFNIFISPDEEPPANFPASADGLPEPGPLLFGISSELPPTFVATAEKHETGFSVPEGGRAFSFNADFPTLVKFLTIGTRPDLGRR</sequence>
<keyword evidence="2" id="KW-1185">Reference proteome</keyword>
<accession>A0ABT7ME98</accession>
<dbReference type="RefSeq" id="WP_286055549.1">
    <property type="nucleotide sequence ID" value="NZ_JASVWF010000006.1"/>
</dbReference>
<dbReference type="SUPFAM" id="SSF53300">
    <property type="entry name" value="vWA-like"/>
    <property type="match status" value="1"/>
</dbReference>
<dbReference type="Proteomes" id="UP001231924">
    <property type="component" value="Unassembled WGS sequence"/>
</dbReference>
<name>A0ABT7ME98_9PSEU</name>
<evidence type="ECO:0000313" key="1">
    <source>
        <dbReference type="EMBL" id="MDL5158985.1"/>
    </source>
</evidence>